<accession>A0A2W5F709</accession>
<protein>
    <recommendedName>
        <fullName evidence="2">YhaN AAA domain-containing protein</fullName>
    </recommendedName>
</protein>
<name>A0A2W5F709_9BURK</name>
<keyword evidence="1" id="KW-0175">Coiled coil</keyword>
<dbReference type="Proteomes" id="UP000249633">
    <property type="component" value="Unassembled WGS sequence"/>
</dbReference>
<sequence length="1158" mass="125474">MRLNNLHLVRFGKFTDTDISLPKAEHDFHLVIGHNEAGKSTMRGAIADLLFGFPARYPAMAFIHQQADLRLAATVSEGDEHLSFIRTKGNKNTLRTAEDVPLPDNALLPFMGQTDRGFFETMFGLSHTQLVTGGDAILDASKDVSQVLFQSAAGIAGLGKVKDGLVAEADKLWGPRHSSGRSYYLASDQLDQANKDLKAATVRTKSWAEARAALDDVEARIAAATERKGMLQAARLKLERVRRLAPTVVELRQRLAELEELGDVLELPPDASTIHSSGERELSLAETTLRLREEAVEKLTKQRDTEVFDEKVLSAKDDILALAASGESVRNHYAGLVTRQAELERSLELARAAAVELGWPDSEDEATLRARLPAALKLREVQRLVSQHSGLLQTKNSALKNVEDKKAELGEADEELKGMAVTEVSAALRSALVEAQAYRNTAAAQAKLESAVTSAQRALDSAHAGLGQWVREMAALQQMSVPSTERLTSLVTKRQRLESELEAATDRAEEAQRKLDDAQLEVKQFSEARHIVTGSDVRAARKKRDADWQSIKDGTTPLASGAAGLDLAIDLADELVDTQLGSATDAAELQSLRQRVERAEADALATAQAKDRKAAELATFDSEWQELAAFVGLPGLALVDARAWMSKRELVLSAGATVQEKEDALRQEVEASEGALAGLVTQLELAGAVVPVPSTLPAALTQAEELVAEADRAKARRAQLSKQRDSSSSTLTRLQADADAASEAYTDWESNWSVAVAAAGLSEYIKSVDDAEQALAKAEAVKQSLDKAASIKRDRIDTMNRDLDEFKRLAGEVVETLGIEGLKGVDPREVVRALSPKLKEAEAGEARRVAADEALSAAMAQRDEAQQQLEQVKAKVAPLLAAAGVTSLADAATLVTRSDTKRRLVQDIEAARRALMQGSDGLGLDEVIAEVTGCDLAQVAVDLTSTEDSIEQVQAEQTSLAAEHAKAKLAVEAFGGGRDAAIAEARRQEALAGMAAASERYIKVTAAAKLLSWAIERYREQNQGPMLARAEAIFAKLTLGRFTRLSVEFDSTPYRLTALRADGRPVEVPGLSEGTRDQLYLALRLAALELHLAKAKALPFIADDLFINFDDERSTAGLEALRDLSRHTQVLFLSHHDHLLPRVRQVFGSEVNVVELQR</sequence>
<feature type="coiled-coil region" evidence="1">
    <location>
        <begin position="487"/>
        <end position="528"/>
    </location>
</feature>
<dbReference type="EMBL" id="QFOD01000040">
    <property type="protein sequence ID" value="PZP26972.1"/>
    <property type="molecule type" value="Genomic_DNA"/>
</dbReference>
<feature type="coiled-coil region" evidence="1">
    <location>
        <begin position="848"/>
        <end position="875"/>
    </location>
</feature>
<dbReference type="PANTHER" id="PTHR41259">
    <property type="entry name" value="DOUBLE-STRAND BREAK REPAIR RAD50 ATPASE, PUTATIVE-RELATED"/>
    <property type="match status" value="1"/>
</dbReference>
<dbReference type="SUPFAM" id="SSF52540">
    <property type="entry name" value="P-loop containing nucleoside triphosphate hydrolases"/>
    <property type="match status" value="1"/>
</dbReference>
<feature type="domain" description="YhaN AAA" evidence="2">
    <location>
        <begin position="1"/>
        <end position="207"/>
    </location>
</feature>
<comment type="caution">
    <text evidence="3">The sequence shown here is derived from an EMBL/GenBank/DDBJ whole genome shotgun (WGS) entry which is preliminary data.</text>
</comment>
<dbReference type="Gene3D" id="3.40.50.300">
    <property type="entry name" value="P-loop containing nucleotide triphosphate hydrolases"/>
    <property type="match status" value="2"/>
</dbReference>
<feature type="coiled-coil region" evidence="1">
    <location>
        <begin position="582"/>
        <end position="609"/>
    </location>
</feature>
<dbReference type="Pfam" id="PF13514">
    <property type="entry name" value="AAA_27"/>
    <property type="match status" value="1"/>
</dbReference>
<organism evidence="3 4">
    <name type="scientific">Roseateles depolymerans</name>
    <dbReference type="NCBI Taxonomy" id="76731"/>
    <lineage>
        <taxon>Bacteria</taxon>
        <taxon>Pseudomonadati</taxon>
        <taxon>Pseudomonadota</taxon>
        <taxon>Betaproteobacteria</taxon>
        <taxon>Burkholderiales</taxon>
        <taxon>Sphaerotilaceae</taxon>
        <taxon>Roseateles</taxon>
    </lineage>
</organism>
<feature type="coiled-coil region" evidence="1">
    <location>
        <begin position="703"/>
        <end position="788"/>
    </location>
</feature>
<feature type="coiled-coil region" evidence="1">
    <location>
        <begin position="207"/>
        <end position="234"/>
    </location>
</feature>
<evidence type="ECO:0000256" key="1">
    <source>
        <dbReference type="SAM" id="Coils"/>
    </source>
</evidence>
<reference evidence="3 4" key="1">
    <citation type="submission" date="2017-08" db="EMBL/GenBank/DDBJ databases">
        <title>Infants hospitalized years apart are colonized by the same room-sourced microbial strains.</title>
        <authorList>
            <person name="Brooks B."/>
            <person name="Olm M.R."/>
            <person name="Firek B.A."/>
            <person name="Baker R."/>
            <person name="Thomas B.C."/>
            <person name="Morowitz M.J."/>
            <person name="Banfield J.F."/>
        </authorList>
    </citation>
    <scope>NUCLEOTIDE SEQUENCE [LARGE SCALE GENOMIC DNA]</scope>
    <source>
        <strain evidence="3">S2_012_000_R2_81</strain>
    </source>
</reference>
<dbReference type="InterPro" id="IPR038734">
    <property type="entry name" value="YhaN_AAA"/>
</dbReference>
<gene>
    <name evidence="3" type="ORF">DI603_23105</name>
</gene>
<evidence type="ECO:0000313" key="4">
    <source>
        <dbReference type="Proteomes" id="UP000249633"/>
    </source>
</evidence>
<evidence type="ECO:0000259" key="2">
    <source>
        <dbReference type="Pfam" id="PF13514"/>
    </source>
</evidence>
<evidence type="ECO:0000313" key="3">
    <source>
        <dbReference type="EMBL" id="PZP26972.1"/>
    </source>
</evidence>
<dbReference type="AlphaFoldDB" id="A0A2W5F709"/>
<proteinExistence type="predicted"/>
<dbReference type="PANTHER" id="PTHR41259:SF1">
    <property type="entry name" value="DOUBLE-STRAND BREAK REPAIR RAD50 ATPASE, PUTATIVE-RELATED"/>
    <property type="match status" value="1"/>
</dbReference>
<dbReference type="InterPro" id="IPR027417">
    <property type="entry name" value="P-loop_NTPase"/>
</dbReference>